<evidence type="ECO:0000259" key="3">
    <source>
        <dbReference type="Pfam" id="PF00266"/>
    </source>
</evidence>
<dbReference type="GO" id="GO:0008483">
    <property type="term" value="F:transaminase activity"/>
    <property type="evidence" value="ECO:0007669"/>
    <property type="project" value="UniProtKB-KW"/>
</dbReference>
<reference evidence="4" key="1">
    <citation type="submission" date="2023-05" db="EMBL/GenBank/DDBJ databases">
        <title>Mycoplasma phocimorsus sp. nov., isolated from Scandinavian patients with seal finger or septic arthritis after contact with seals.</title>
        <authorList>
            <person name="Skafte-Holm A."/>
            <person name="Pedersen T.R."/>
            <person name="Froelund M."/>
            <person name="Stegger M."/>
            <person name="Qvortrup K."/>
            <person name="Michaels D.L."/>
            <person name="Brown D.R."/>
            <person name="Jensen J.S."/>
        </authorList>
    </citation>
    <scope>NUCLEOTIDE SEQUENCE</scope>
    <source>
        <strain evidence="4">M5725</strain>
    </source>
</reference>
<comment type="cofactor">
    <cofactor evidence="1">
        <name>pyridoxal 5'-phosphate</name>
        <dbReference type="ChEBI" id="CHEBI:597326"/>
    </cofactor>
</comment>
<accession>A0AAJ1UVI7</accession>
<dbReference type="PANTHER" id="PTHR43586:SF8">
    <property type="entry name" value="CYSTEINE DESULFURASE 1, CHLOROPLASTIC"/>
    <property type="match status" value="1"/>
</dbReference>
<keyword evidence="5" id="KW-1185">Reference proteome</keyword>
<keyword evidence="2" id="KW-0663">Pyridoxal phosphate</keyword>
<dbReference type="Proteomes" id="UP001224428">
    <property type="component" value="Unassembled WGS sequence"/>
</dbReference>
<name>A0AAJ1UVI7_9MOLU</name>
<dbReference type="InterPro" id="IPR015422">
    <property type="entry name" value="PyrdxlP-dep_Trfase_small"/>
</dbReference>
<protein>
    <submittedName>
        <fullName evidence="4">Aminotransferase class V-fold PLP-dependent enzyme</fullName>
    </submittedName>
</protein>
<evidence type="ECO:0000256" key="1">
    <source>
        <dbReference type="ARBA" id="ARBA00001933"/>
    </source>
</evidence>
<keyword evidence="4" id="KW-0808">Transferase</keyword>
<dbReference type="InterPro" id="IPR000192">
    <property type="entry name" value="Aminotrans_V_dom"/>
</dbReference>
<dbReference type="Gene3D" id="3.40.640.10">
    <property type="entry name" value="Type I PLP-dependent aspartate aminotransferase-like (Major domain)"/>
    <property type="match status" value="1"/>
</dbReference>
<dbReference type="InterPro" id="IPR015424">
    <property type="entry name" value="PyrdxlP-dep_Trfase"/>
</dbReference>
<feature type="domain" description="Aminotransferase class V" evidence="3">
    <location>
        <begin position="14"/>
        <end position="370"/>
    </location>
</feature>
<dbReference type="PANTHER" id="PTHR43586">
    <property type="entry name" value="CYSTEINE DESULFURASE"/>
    <property type="match status" value="1"/>
</dbReference>
<keyword evidence="4" id="KW-0032">Aminotransferase</keyword>
<dbReference type="EMBL" id="JASDDP010000006">
    <property type="protein sequence ID" value="MDJ1645539.1"/>
    <property type="molecule type" value="Genomic_DNA"/>
</dbReference>
<organism evidence="4 5">
    <name type="scientific">Mycoplasma phocimorsus</name>
    <dbReference type="NCBI Taxonomy" id="3045839"/>
    <lineage>
        <taxon>Bacteria</taxon>
        <taxon>Bacillati</taxon>
        <taxon>Mycoplasmatota</taxon>
        <taxon>Mollicutes</taxon>
        <taxon>Mycoplasmataceae</taxon>
        <taxon>Mycoplasma</taxon>
    </lineage>
</organism>
<sequence length="383" mass="43088">MNIKKYFPSANKYVYFDSAAMGLKPKMAIKANNYFYNNISVSTRSSDTKLGNLVNNTIFETKKKIMNLVDASIPQEIIFTSGTTESINMFANMFKELLKEDDEIIIDELNHSSNMFPWISIAKQVKAKIIISSNVIENITNKTKLISIAQETNSFNKIYDIDLLSSICKQKKIILFNDAAQSVLHYKASLNLFDAIAFSTNKFYGPTGLGILAVNKELLAKFKPFKLGGGVIKSVENDAKSFSVNDGLDVFEAGTPNIAGIFMFNKSLDFFNLIGYEKSNNIIKELSIYLHKKLQEVKNIKISSKPGDIIVLFNIDNVFCQDVSSYLAKHNIYTRAGSFCVKMLDNIYDNQGFVRISLGIYNTKKDIDKLVNTLKKAKTFIVI</sequence>
<dbReference type="InterPro" id="IPR015421">
    <property type="entry name" value="PyrdxlP-dep_Trfase_major"/>
</dbReference>
<evidence type="ECO:0000313" key="4">
    <source>
        <dbReference type="EMBL" id="MDJ1645539.1"/>
    </source>
</evidence>
<dbReference type="Pfam" id="PF00266">
    <property type="entry name" value="Aminotran_5"/>
    <property type="match status" value="1"/>
</dbReference>
<dbReference type="SUPFAM" id="SSF53383">
    <property type="entry name" value="PLP-dependent transferases"/>
    <property type="match status" value="1"/>
</dbReference>
<gene>
    <name evidence="4" type="ORF">QLQ80_00335</name>
</gene>
<comment type="caution">
    <text evidence="4">The sequence shown here is derived from an EMBL/GenBank/DDBJ whole genome shotgun (WGS) entry which is preliminary data.</text>
</comment>
<evidence type="ECO:0000313" key="5">
    <source>
        <dbReference type="Proteomes" id="UP001224428"/>
    </source>
</evidence>
<evidence type="ECO:0000256" key="2">
    <source>
        <dbReference type="ARBA" id="ARBA00022898"/>
    </source>
</evidence>
<proteinExistence type="predicted"/>
<dbReference type="AlphaFoldDB" id="A0AAJ1UVI7"/>
<dbReference type="Gene3D" id="3.90.1150.10">
    <property type="entry name" value="Aspartate Aminotransferase, domain 1"/>
    <property type="match status" value="1"/>
</dbReference>
<dbReference type="RefSeq" id="WP_283827092.1">
    <property type="nucleotide sequence ID" value="NZ_JASDDP010000006.1"/>
</dbReference>